<feature type="transmembrane region" description="Helical" evidence="2">
    <location>
        <begin position="145"/>
        <end position="162"/>
    </location>
</feature>
<dbReference type="InterPro" id="IPR019251">
    <property type="entry name" value="DUF2231_TM"/>
</dbReference>
<feature type="region of interest" description="Disordered" evidence="1">
    <location>
        <begin position="292"/>
        <end position="333"/>
    </location>
</feature>
<evidence type="ECO:0000259" key="3">
    <source>
        <dbReference type="Pfam" id="PF09990"/>
    </source>
</evidence>
<dbReference type="Pfam" id="PF09990">
    <property type="entry name" value="DUF2231"/>
    <property type="match status" value="1"/>
</dbReference>
<feature type="transmembrane region" description="Helical" evidence="2">
    <location>
        <begin position="72"/>
        <end position="95"/>
    </location>
</feature>
<protein>
    <submittedName>
        <fullName evidence="4">ORF 73 ECLF1</fullName>
    </submittedName>
</protein>
<organism evidence="4">
    <name type="scientific">hydrothermal vent metagenome</name>
    <dbReference type="NCBI Taxonomy" id="652676"/>
    <lineage>
        <taxon>unclassified sequences</taxon>
        <taxon>metagenomes</taxon>
        <taxon>ecological metagenomes</taxon>
    </lineage>
</organism>
<gene>
    <name evidence="4" type="ORF">MNB_SV-9-338</name>
</gene>
<feature type="transmembrane region" description="Helical" evidence="2">
    <location>
        <begin position="37"/>
        <end position="60"/>
    </location>
</feature>
<evidence type="ECO:0000256" key="2">
    <source>
        <dbReference type="SAM" id="Phobius"/>
    </source>
</evidence>
<feature type="domain" description="DUF2231" evidence="3">
    <location>
        <begin position="33"/>
        <end position="177"/>
    </location>
</feature>
<dbReference type="EMBL" id="FPHG01000008">
    <property type="protein sequence ID" value="SFV51194.1"/>
    <property type="molecule type" value="Genomic_DNA"/>
</dbReference>
<feature type="transmembrane region" description="Helical" evidence="2">
    <location>
        <begin position="115"/>
        <end position="133"/>
    </location>
</feature>
<name>A0A1W1BCC7_9ZZZZ</name>
<evidence type="ECO:0000313" key="4">
    <source>
        <dbReference type="EMBL" id="SFV51194.1"/>
    </source>
</evidence>
<dbReference type="AlphaFoldDB" id="A0A1W1BCC7"/>
<keyword evidence="2" id="KW-1133">Transmembrane helix</keyword>
<keyword evidence="2" id="KW-0812">Transmembrane</keyword>
<sequence>MAIPTITFPEFPLLTSFLGDLLHKVPFEIPTLLHPPLVHFAIALPIIIVILEVFNVFAKLTSTPENPKGKTVSALSLFMIVILFFVALGAYATGVTDGTNAWDTLSAEAQSEVKAHKLLGAYVVLSAFILLVFKFLSLIGTKSKVFFLLLTIAFAGLSLNQGKEGGELVFKDGVNIEKVADITSDLEDAKDELSEAEEAQSTLSDSSESLVKEKKELNEKVTQLNLEKTALTEEKAKLEESIEKLKSDSSKELEEIEAKAKIAIDEAKVNAKSMIETMKEKATETLNKAKDMANDAKESLSEELTPAPVAEDIKVEEPTTEEVVVEGNATKAE</sequence>
<feature type="region of interest" description="Disordered" evidence="1">
    <location>
        <begin position="190"/>
        <end position="211"/>
    </location>
</feature>
<keyword evidence="2" id="KW-0472">Membrane</keyword>
<evidence type="ECO:0000256" key="1">
    <source>
        <dbReference type="SAM" id="MobiDB-lite"/>
    </source>
</evidence>
<proteinExistence type="predicted"/>
<reference evidence="4" key="1">
    <citation type="submission" date="2016-10" db="EMBL/GenBank/DDBJ databases">
        <authorList>
            <person name="de Groot N.N."/>
        </authorList>
    </citation>
    <scope>NUCLEOTIDE SEQUENCE</scope>
</reference>
<accession>A0A1W1BCC7</accession>